<keyword evidence="8" id="KW-1185">Reference proteome</keyword>
<feature type="region of interest" description="Disordered" evidence="5">
    <location>
        <begin position="760"/>
        <end position="780"/>
    </location>
</feature>
<dbReference type="GO" id="GO:0003714">
    <property type="term" value="F:transcription corepressor activity"/>
    <property type="evidence" value="ECO:0007669"/>
    <property type="project" value="TreeGrafter"/>
</dbReference>
<evidence type="ECO:0000256" key="1">
    <source>
        <dbReference type="ARBA" id="ARBA00004123"/>
    </source>
</evidence>
<evidence type="ECO:0000256" key="3">
    <source>
        <dbReference type="ARBA" id="ARBA00023163"/>
    </source>
</evidence>
<keyword evidence="2" id="KW-0805">Transcription regulation</keyword>
<dbReference type="InterPro" id="IPR009057">
    <property type="entry name" value="Homeodomain-like_sf"/>
</dbReference>
<dbReference type="PANTHER" id="PTHR13859:SF11">
    <property type="entry name" value="GRUNGE, ISOFORM J"/>
    <property type="match status" value="1"/>
</dbReference>
<name>A0AAN9IR12_CLITE</name>
<evidence type="ECO:0000256" key="5">
    <source>
        <dbReference type="SAM" id="MobiDB-lite"/>
    </source>
</evidence>
<gene>
    <name evidence="7" type="ORF">RJT34_19427</name>
</gene>
<proteinExistence type="predicted"/>
<protein>
    <recommendedName>
        <fullName evidence="6">SANT domain-containing protein</fullName>
    </recommendedName>
</protein>
<evidence type="ECO:0000313" key="8">
    <source>
        <dbReference type="Proteomes" id="UP001359559"/>
    </source>
</evidence>
<reference evidence="7 8" key="1">
    <citation type="submission" date="2024-01" db="EMBL/GenBank/DDBJ databases">
        <title>The genomes of 5 underutilized Papilionoideae crops provide insights into root nodulation and disease resistance.</title>
        <authorList>
            <person name="Yuan L."/>
        </authorList>
    </citation>
    <scope>NUCLEOTIDE SEQUENCE [LARGE SCALE GENOMIC DNA]</scope>
    <source>
        <strain evidence="7">LY-2023</strain>
        <tissue evidence="7">Leaf</tissue>
    </source>
</reference>
<dbReference type="SUPFAM" id="SSF46689">
    <property type="entry name" value="Homeodomain-like"/>
    <property type="match status" value="1"/>
</dbReference>
<keyword evidence="3" id="KW-0804">Transcription</keyword>
<feature type="region of interest" description="Disordered" evidence="5">
    <location>
        <begin position="575"/>
        <end position="635"/>
    </location>
</feature>
<evidence type="ECO:0000256" key="4">
    <source>
        <dbReference type="ARBA" id="ARBA00023242"/>
    </source>
</evidence>
<evidence type="ECO:0000256" key="2">
    <source>
        <dbReference type="ARBA" id="ARBA00023015"/>
    </source>
</evidence>
<feature type="compositionally biased region" description="Polar residues" evidence="5">
    <location>
        <begin position="597"/>
        <end position="614"/>
    </location>
</feature>
<dbReference type="GO" id="GO:0005634">
    <property type="term" value="C:nucleus"/>
    <property type="evidence" value="ECO:0007669"/>
    <property type="project" value="UniProtKB-SubCell"/>
</dbReference>
<dbReference type="EMBL" id="JAYKXN010000005">
    <property type="protein sequence ID" value="KAK7284677.1"/>
    <property type="molecule type" value="Genomic_DNA"/>
</dbReference>
<comment type="caution">
    <text evidence="7">The sequence shown here is derived from an EMBL/GenBank/DDBJ whole genome shotgun (WGS) entry which is preliminary data.</text>
</comment>
<dbReference type="AlphaFoldDB" id="A0AAN9IR12"/>
<dbReference type="Pfam" id="PF25826">
    <property type="entry name" value="DUF7952"/>
    <property type="match status" value="1"/>
</dbReference>
<feature type="domain" description="SANT" evidence="6">
    <location>
        <begin position="232"/>
        <end position="283"/>
    </location>
</feature>
<keyword evidence="4" id="KW-0539">Nucleus</keyword>
<dbReference type="PANTHER" id="PTHR13859">
    <property type="entry name" value="ATROPHIN-RELATED"/>
    <property type="match status" value="1"/>
</dbReference>
<dbReference type="InterPro" id="IPR017884">
    <property type="entry name" value="SANT_dom"/>
</dbReference>
<dbReference type="InterPro" id="IPR057712">
    <property type="entry name" value="DUF7952"/>
</dbReference>
<organism evidence="7 8">
    <name type="scientific">Clitoria ternatea</name>
    <name type="common">Butterfly pea</name>
    <dbReference type="NCBI Taxonomy" id="43366"/>
    <lineage>
        <taxon>Eukaryota</taxon>
        <taxon>Viridiplantae</taxon>
        <taxon>Streptophyta</taxon>
        <taxon>Embryophyta</taxon>
        <taxon>Tracheophyta</taxon>
        <taxon>Spermatophyta</taxon>
        <taxon>Magnoliopsida</taxon>
        <taxon>eudicotyledons</taxon>
        <taxon>Gunneridae</taxon>
        <taxon>Pentapetalae</taxon>
        <taxon>rosids</taxon>
        <taxon>fabids</taxon>
        <taxon>Fabales</taxon>
        <taxon>Fabaceae</taxon>
        <taxon>Papilionoideae</taxon>
        <taxon>50 kb inversion clade</taxon>
        <taxon>NPAAA clade</taxon>
        <taxon>indigoferoid/millettioid clade</taxon>
        <taxon>Phaseoleae</taxon>
        <taxon>Clitoria</taxon>
    </lineage>
</organism>
<dbReference type="Proteomes" id="UP001359559">
    <property type="component" value="Unassembled WGS sequence"/>
</dbReference>
<dbReference type="InterPro" id="IPR056067">
    <property type="entry name" value="DUF7650"/>
</dbReference>
<accession>A0AAN9IR12</accession>
<feature type="compositionally biased region" description="Acidic residues" evidence="5">
    <location>
        <begin position="582"/>
        <end position="592"/>
    </location>
</feature>
<dbReference type="PROSITE" id="PS51293">
    <property type="entry name" value="SANT"/>
    <property type="match status" value="1"/>
</dbReference>
<comment type="subcellular location">
    <subcellularLocation>
        <location evidence="1">Nucleus</location>
    </subcellularLocation>
</comment>
<evidence type="ECO:0000313" key="7">
    <source>
        <dbReference type="EMBL" id="KAK7284677.1"/>
    </source>
</evidence>
<sequence>MIMKASVMFRLGVDMSEWRHAMKLGISLASCKTIECTSSCCRGTGGKGPSRAQDSYKIRVCCHESIGYVSEIIRDSFPQMDSLCCDDNKEDNDMSSAEGFGDPEVVPRVGEEYQAEIPSLVVAPYLSQLVKNTRDSEIRVNVAESILPGLPIPLMWGHCKFESNCACVALESVTSVEGLVISENKCPGVRMELQNASLGEGKNLVGFSKFESFSKVDEKDQLQGKYLLPGLLDDQSWTDIEYNSFLLGLYVFGKNLKFLRRFVGSKNMGDILSFYYGKFFKTKEYCRWSDCRKLKTKRSIFGQKIFTGWRQQELLSRLFSHVPKQCQTRLVEISRSFGEGKIPFEEYVFALKDAAGIELLITAVGIGKGKNDLTGTAVEPTKTSHIFPARPEIPIGKACSSLTSADIIKFLTGDFRLSKARSSDLFWEAVWPRLLANGWHSEQPKDQVVSGSKQSLVFLIPRVKKFSRRKLVKGNHYFDSISDVLTKVASEPALLEAEIQATEGNVGRENRQDKRDLEGVTNSQQFGYLQSHSSKCKQDLTKFTIVDTSMVHDTNQRKVRQIRSLPFQSMSISTISSCSNDSEQDTFEDSEDHAEQANASSPIKDQVQQANSSYPIEDQVEPANSPNPIEEFSDKGLSIDSSDCIHVPEVLNTAKEVKNHECHSDLQNDEHSREINEHHLIQNLTSDCTIPYIMEMEKSRACDHGEFRHCTVSTSVDRKFDLNEPVSPSNLHEESEGMFLSMDLESLSFPSCLSKGSPNISNDVHENHQGGEVSTENSEPRMLIDLNYPQVSPELGIEMEIPSSTVILQNDNQCTNTLSSPSEIAQFDVTQEFPDDNKEEQSINANCRQSTRNRPLTTKALEALEYRFLNSKRKRKNTESSDSNSKSKCLRVSGGTIISATCDNGIGNSLADTREEEENVIHAYSCSINLNRDPL</sequence>
<evidence type="ECO:0000259" key="6">
    <source>
        <dbReference type="PROSITE" id="PS51293"/>
    </source>
</evidence>
<dbReference type="Pfam" id="PF24662">
    <property type="entry name" value="DUF7650"/>
    <property type="match status" value="1"/>
</dbReference>